<evidence type="ECO:0000256" key="3">
    <source>
        <dbReference type="ARBA" id="ARBA00022475"/>
    </source>
</evidence>
<evidence type="ECO:0000256" key="10">
    <source>
        <dbReference type="ARBA" id="ARBA00030775"/>
    </source>
</evidence>
<evidence type="ECO:0000256" key="6">
    <source>
        <dbReference type="ARBA" id="ARBA00022692"/>
    </source>
</evidence>
<organism evidence="13 14">
    <name type="scientific">Vibrio nigripulchritudo SOn1</name>
    <dbReference type="NCBI Taxonomy" id="1238450"/>
    <lineage>
        <taxon>Bacteria</taxon>
        <taxon>Pseudomonadati</taxon>
        <taxon>Pseudomonadota</taxon>
        <taxon>Gammaproteobacteria</taxon>
        <taxon>Vibrionales</taxon>
        <taxon>Vibrionaceae</taxon>
        <taxon>Vibrio</taxon>
    </lineage>
</organism>
<name>A0AAV2VZQ4_9VIBR</name>
<dbReference type="PROSITE" id="PS00409">
    <property type="entry name" value="PROKAR_NTER_METHYL"/>
    <property type="match status" value="1"/>
</dbReference>
<gene>
    <name evidence="13" type="ORF">VIBNISOn1_p0092</name>
</gene>
<dbReference type="Proteomes" id="UP000018211">
    <property type="component" value="Unassembled WGS sequence"/>
</dbReference>
<keyword evidence="8 11" id="KW-0472">Membrane</keyword>
<dbReference type="GO" id="GO:0015628">
    <property type="term" value="P:protein secretion by the type II secretion system"/>
    <property type="evidence" value="ECO:0007669"/>
    <property type="project" value="InterPro"/>
</dbReference>
<evidence type="ECO:0000256" key="4">
    <source>
        <dbReference type="ARBA" id="ARBA00022481"/>
    </source>
</evidence>
<keyword evidence="3" id="KW-1003">Cell membrane</keyword>
<dbReference type="GO" id="GO:0015627">
    <property type="term" value="C:type II protein secretion system complex"/>
    <property type="evidence" value="ECO:0007669"/>
    <property type="project" value="InterPro"/>
</dbReference>
<feature type="transmembrane region" description="Helical" evidence="11">
    <location>
        <begin position="30"/>
        <end position="50"/>
    </location>
</feature>
<evidence type="ECO:0000256" key="5">
    <source>
        <dbReference type="ARBA" id="ARBA00022519"/>
    </source>
</evidence>
<evidence type="ECO:0000256" key="2">
    <source>
        <dbReference type="ARBA" id="ARBA00021549"/>
    </source>
</evidence>
<dbReference type="SUPFAM" id="SSF54523">
    <property type="entry name" value="Pili subunits"/>
    <property type="match status" value="1"/>
</dbReference>
<sequence length="190" mass="21614">MAKFHLQHFNVCFDLDMKHRCKTSVSNSGFTLIELLITLAVMIVLISAFAPSYSNVIESNRETKIQSELEDLFNMSRHEAVTQNKVMYLHFVGLPQNTKVTTDWCVLLTTSSTTPLCDASVVFSIQSGHHQKITMERTYPETYIKFNEVNGKPILSHLDPAGRQSVIKFYANAADVLEFKSNFWGRAEFL</sequence>
<proteinExistence type="inferred from homology"/>
<feature type="domain" description="General secretion pathway GspH" evidence="12">
    <location>
        <begin position="68"/>
        <end position="151"/>
    </location>
</feature>
<evidence type="ECO:0000256" key="1">
    <source>
        <dbReference type="ARBA" id="ARBA00004377"/>
    </source>
</evidence>
<dbReference type="InterPro" id="IPR045584">
    <property type="entry name" value="Pilin-like"/>
</dbReference>
<comment type="caution">
    <text evidence="13">The sequence shown here is derived from an EMBL/GenBank/DDBJ whole genome shotgun (WGS) entry which is preliminary data.</text>
</comment>
<dbReference type="Pfam" id="PF12019">
    <property type="entry name" value="GspH"/>
    <property type="match status" value="1"/>
</dbReference>
<dbReference type="Gene3D" id="3.30.700.10">
    <property type="entry name" value="Glycoprotein, Type 4 Pilin"/>
    <property type="match status" value="1"/>
</dbReference>
<dbReference type="EMBL" id="CAOF01000200">
    <property type="protein sequence ID" value="CCO50255.1"/>
    <property type="molecule type" value="Genomic_DNA"/>
</dbReference>
<dbReference type="InterPro" id="IPR012902">
    <property type="entry name" value="N_methyl_site"/>
</dbReference>
<keyword evidence="4" id="KW-0488">Methylation</keyword>
<keyword evidence="7 11" id="KW-1133">Transmembrane helix</keyword>
<evidence type="ECO:0000313" key="13">
    <source>
        <dbReference type="EMBL" id="CCO50255.1"/>
    </source>
</evidence>
<evidence type="ECO:0000256" key="8">
    <source>
        <dbReference type="ARBA" id="ARBA00023136"/>
    </source>
</evidence>
<evidence type="ECO:0000259" key="12">
    <source>
        <dbReference type="Pfam" id="PF12019"/>
    </source>
</evidence>
<dbReference type="Pfam" id="PF07963">
    <property type="entry name" value="N_methyl"/>
    <property type="match status" value="1"/>
</dbReference>
<keyword evidence="5" id="KW-0997">Cell inner membrane</keyword>
<dbReference type="InterPro" id="IPR022346">
    <property type="entry name" value="T2SS_GspH"/>
</dbReference>
<reference evidence="13 14" key="1">
    <citation type="journal article" date="2013" name="ISME J.">
        <title>Comparative genomics of pathogenic lineages of Vibrio nigripulchritudo identifies virulence-associated traits.</title>
        <authorList>
            <person name="Goudenege D."/>
            <person name="Labreuche Y."/>
            <person name="Krin E."/>
            <person name="Ansquer D."/>
            <person name="Mangenot S."/>
            <person name="Calteau A."/>
            <person name="Medigue C."/>
            <person name="Mazel D."/>
            <person name="Polz M.F."/>
            <person name="Le Roux F."/>
        </authorList>
    </citation>
    <scope>NUCLEOTIDE SEQUENCE [LARGE SCALE GENOMIC DNA]</scope>
    <source>
        <strain evidence="13 14">SOn1</strain>
    </source>
</reference>
<evidence type="ECO:0000313" key="14">
    <source>
        <dbReference type="Proteomes" id="UP000018211"/>
    </source>
</evidence>
<dbReference type="AlphaFoldDB" id="A0AAV2VZQ4"/>
<protein>
    <recommendedName>
        <fullName evidence="2">Type II secretion system protein H</fullName>
    </recommendedName>
    <alternativeName>
        <fullName evidence="10">General secretion pathway protein H</fullName>
    </alternativeName>
</protein>
<evidence type="ECO:0000256" key="9">
    <source>
        <dbReference type="ARBA" id="ARBA00025772"/>
    </source>
</evidence>
<dbReference type="NCBIfam" id="TIGR02532">
    <property type="entry name" value="IV_pilin_GFxxxE"/>
    <property type="match status" value="1"/>
</dbReference>
<evidence type="ECO:0000256" key="7">
    <source>
        <dbReference type="ARBA" id="ARBA00022989"/>
    </source>
</evidence>
<comment type="similarity">
    <text evidence="9">Belongs to the GSP H family.</text>
</comment>
<evidence type="ECO:0000256" key="11">
    <source>
        <dbReference type="SAM" id="Phobius"/>
    </source>
</evidence>
<accession>A0AAV2VZQ4</accession>
<dbReference type="GO" id="GO:0005886">
    <property type="term" value="C:plasma membrane"/>
    <property type="evidence" value="ECO:0007669"/>
    <property type="project" value="UniProtKB-SubCell"/>
</dbReference>
<keyword evidence="6 11" id="KW-0812">Transmembrane</keyword>
<comment type="subcellular location">
    <subcellularLocation>
        <location evidence="1">Cell inner membrane</location>
        <topology evidence="1">Single-pass membrane protein</topology>
    </subcellularLocation>
</comment>